<dbReference type="GO" id="GO:0005462">
    <property type="term" value="F:UDP-N-acetylglucosamine transmembrane transporter activity"/>
    <property type="evidence" value="ECO:0007669"/>
    <property type="project" value="TreeGrafter"/>
</dbReference>
<dbReference type="AlphaFoldDB" id="A0A0C2DH45"/>
<keyword evidence="5 8" id="KW-0812">Transmembrane</keyword>
<organism evidence="9 10">
    <name type="scientific">Ancylostoma duodenale</name>
    <dbReference type="NCBI Taxonomy" id="51022"/>
    <lineage>
        <taxon>Eukaryota</taxon>
        <taxon>Metazoa</taxon>
        <taxon>Ecdysozoa</taxon>
        <taxon>Nematoda</taxon>
        <taxon>Chromadorea</taxon>
        <taxon>Rhabditida</taxon>
        <taxon>Rhabditina</taxon>
        <taxon>Rhabditomorpha</taxon>
        <taxon>Strongyloidea</taxon>
        <taxon>Ancylostomatidae</taxon>
        <taxon>Ancylostomatinae</taxon>
        <taxon>Ancylostoma</taxon>
    </lineage>
</organism>
<keyword evidence="6 8" id="KW-1133">Transmembrane helix</keyword>
<dbReference type="PANTHER" id="PTHR10778">
    <property type="entry name" value="SOLUTE CARRIER FAMILY 35 MEMBER B"/>
    <property type="match status" value="1"/>
</dbReference>
<keyword evidence="10" id="KW-1185">Reference proteome</keyword>
<evidence type="ECO:0000256" key="1">
    <source>
        <dbReference type="ARBA" id="ARBA00004127"/>
    </source>
</evidence>
<keyword evidence="7 8" id="KW-0472">Membrane</keyword>
<dbReference type="Proteomes" id="UP000054047">
    <property type="component" value="Unassembled WGS sequence"/>
</dbReference>
<keyword evidence="3" id="KW-0813">Transport</keyword>
<feature type="non-terminal residue" evidence="9">
    <location>
        <position position="1"/>
    </location>
</feature>
<evidence type="ECO:0000256" key="2">
    <source>
        <dbReference type="ARBA" id="ARBA00010694"/>
    </source>
</evidence>
<evidence type="ECO:0000256" key="5">
    <source>
        <dbReference type="ARBA" id="ARBA00022692"/>
    </source>
</evidence>
<evidence type="ECO:0000313" key="10">
    <source>
        <dbReference type="Proteomes" id="UP000054047"/>
    </source>
</evidence>
<dbReference type="PANTHER" id="PTHR10778:SF4">
    <property type="entry name" value="NUCLEOTIDE SUGAR TRANSPORTER SLC35B4"/>
    <property type="match status" value="1"/>
</dbReference>
<proteinExistence type="inferred from homology"/>
<reference evidence="9 10" key="1">
    <citation type="submission" date="2013-12" db="EMBL/GenBank/DDBJ databases">
        <title>Draft genome of the parsitic nematode Ancylostoma duodenale.</title>
        <authorList>
            <person name="Mitreva M."/>
        </authorList>
    </citation>
    <scope>NUCLEOTIDE SEQUENCE [LARGE SCALE GENOMIC DNA]</scope>
    <source>
        <strain evidence="9 10">Zhejiang</strain>
    </source>
</reference>
<dbReference type="EMBL" id="KN726190">
    <property type="protein sequence ID" value="KIH69273.1"/>
    <property type="molecule type" value="Genomic_DNA"/>
</dbReference>
<name>A0A0C2DH45_9BILA</name>
<protein>
    <submittedName>
        <fullName evidence="9">UAA transporter family protein</fullName>
    </submittedName>
</protein>
<evidence type="ECO:0000256" key="8">
    <source>
        <dbReference type="SAM" id="Phobius"/>
    </source>
</evidence>
<comment type="subcellular location">
    <subcellularLocation>
        <location evidence="1">Endomembrane system</location>
        <topology evidence="1">Multi-pass membrane protein</topology>
    </subcellularLocation>
</comment>
<evidence type="ECO:0000256" key="7">
    <source>
        <dbReference type="ARBA" id="ARBA00023136"/>
    </source>
</evidence>
<sequence length="211" mass="23845">VYFKIVCIFFVVNFCNNYAIKCDVYFPLFIIFKSFLLQNCKKKKGNEVSSELTVDCEYSGVALLTIALMLSAYLGVCQEDMYREHGKHAKESMFMVHALSIPGFLLLGGEISEAFHAANRTEPLNLRGYDLIVPTAWAYIFAICVLQYVCINNVYRLTALTTSLNVTMVISLRKFISLLVSFVAFGNPFNTFHFCGAFFVFVGSLMFSKVL</sequence>
<evidence type="ECO:0000256" key="4">
    <source>
        <dbReference type="ARBA" id="ARBA00022597"/>
    </source>
</evidence>
<dbReference type="InterPro" id="IPR013657">
    <property type="entry name" value="SCL35B1-4/HUT1"/>
</dbReference>
<keyword evidence="4" id="KW-0762">Sugar transport</keyword>
<gene>
    <name evidence="9" type="ORF">ANCDUO_00388</name>
</gene>
<comment type="similarity">
    <text evidence="2">Belongs to the nucleotide-sugar transporter family. SLC35B subfamily.</text>
</comment>
<feature type="transmembrane region" description="Helical" evidence="8">
    <location>
        <begin position="92"/>
        <end position="111"/>
    </location>
</feature>
<feature type="transmembrane region" description="Helical" evidence="8">
    <location>
        <begin position="131"/>
        <end position="151"/>
    </location>
</feature>
<accession>A0A0C2DH45</accession>
<evidence type="ECO:0000256" key="6">
    <source>
        <dbReference type="ARBA" id="ARBA00022989"/>
    </source>
</evidence>
<dbReference type="GO" id="GO:0005789">
    <property type="term" value="C:endoplasmic reticulum membrane"/>
    <property type="evidence" value="ECO:0007669"/>
    <property type="project" value="TreeGrafter"/>
</dbReference>
<evidence type="ECO:0000256" key="3">
    <source>
        <dbReference type="ARBA" id="ARBA00022448"/>
    </source>
</evidence>
<dbReference type="OrthoDB" id="999962at2759"/>
<dbReference type="GO" id="GO:0005464">
    <property type="term" value="F:UDP-xylose transmembrane transporter activity"/>
    <property type="evidence" value="ECO:0007669"/>
    <property type="project" value="TreeGrafter"/>
</dbReference>
<feature type="transmembrane region" description="Helical" evidence="8">
    <location>
        <begin position="58"/>
        <end position="76"/>
    </location>
</feature>
<dbReference type="Pfam" id="PF08449">
    <property type="entry name" value="UAA"/>
    <property type="match status" value="1"/>
</dbReference>
<dbReference type="GO" id="GO:0000139">
    <property type="term" value="C:Golgi membrane"/>
    <property type="evidence" value="ECO:0007669"/>
    <property type="project" value="TreeGrafter"/>
</dbReference>
<evidence type="ECO:0000313" key="9">
    <source>
        <dbReference type="EMBL" id="KIH69273.1"/>
    </source>
</evidence>